<dbReference type="VEuPathDB" id="FungiDB:BON22_1795"/>
<dbReference type="PANTHER" id="PTHR45458:SF3">
    <property type="entry name" value="CHAIN DEHYDROGENASE (ATSC), PUTATIVE-RELATED"/>
    <property type="match status" value="1"/>
</dbReference>
<reference evidence="1" key="1">
    <citation type="journal article" date="2014" name="Genome Announc.">
        <title>Genome sequence of the yeast Cyberlindnera fabianii (Hansenula fabianii).</title>
        <authorList>
            <person name="Freel K.C."/>
            <person name="Sarilar V."/>
            <person name="Neuveglise C."/>
            <person name="Devillers H."/>
            <person name="Friedrich A."/>
            <person name="Schacherer J."/>
        </authorList>
    </citation>
    <scope>NUCLEOTIDE SEQUENCE</scope>
    <source>
        <strain evidence="1">YJS4271</strain>
    </source>
</reference>
<dbReference type="OrthoDB" id="2102561at2759"/>
<proteinExistence type="predicted"/>
<sequence length="255" mass="28286">MPLTYLITGCNRGIGLEYLRYLSQEPFNTIIGTVRDKTKINGELAELLKEHKNIFIVTLDLSSQSSIDQVVSQIEEITPDGIDIFINNAALSKTPVSLIDDTWENHIDHYKANALGPVKLFKAIKPFLNKKDTKKVIFTSTGLAGIQNFYNHSATVYSMSKAALNFAVRSLDHDLRGEGFIIVATEPGICDTDLFNEGFDTVKDSLPEEYVKAVRAALKPPKAAAVGILEHVVNKITIEDGGKWLSWDQGKENVY</sequence>
<dbReference type="SUPFAM" id="SSF51735">
    <property type="entry name" value="NAD(P)-binding Rossmann-fold domains"/>
    <property type="match status" value="1"/>
</dbReference>
<name>A0A061B2B9_CYBFA</name>
<dbReference type="PhylomeDB" id="A0A061B2B9"/>
<dbReference type="Gene3D" id="3.40.50.720">
    <property type="entry name" value="NAD(P)-binding Rossmann-like Domain"/>
    <property type="match status" value="1"/>
</dbReference>
<dbReference type="InterPro" id="IPR002347">
    <property type="entry name" value="SDR_fam"/>
</dbReference>
<dbReference type="EMBL" id="LK052898">
    <property type="protein sequence ID" value="CDR43965.1"/>
    <property type="molecule type" value="Genomic_DNA"/>
</dbReference>
<accession>A0A061B2B9</accession>
<dbReference type="Pfam" id="PF00106">
    <property type="entry name" value="adh_short"/>
    <property type="match status" value="1"/>
</dbReference>
<dbReference type="AlphaFoldDB" id="A0A061B2B9"/>
<gene>
    <name evidence="1" type="ORF">CYFA0S_13e00958g</name>
</gene>
<dbReference type="GO" id="GO:0016616">
    <property type="term" value="F:oxidoreductase activity, acting on the CH-OH group of donors, NAD or NADP as acceptor"/>
    <property type="evidence" value="ECO:0007669"/>
    <property type="project" value="TreeGrafter"/>
</dbReference>
<dbReference type="InterPro" id="IPR052184">
    <property type="entry name" value="SDR_enzymes"/>
</dbReference>
<protein>
    <submittedName>
        <fullName evidence="1">CYFA0S13e00958g1_1</fullName>
    </submittedName>
</protein>
<organism evidence="1">
    <name type="scientific">Cyberlindnera fabianii</name>
    <name type="common">Yeast</name>
    <name type="synonym">Hansenula fabianii</name>
    <dbReference type="NCBI Taxonomy" id="36022"/>
    <lineage>
        <taxon>Eukaryota</taxon>
        <taxon>Fungi</taxon>
        <taxon>Dikarya</taxon>
        <taxon>Ascomycota</taxon>
        <taxon>Saccharomycotina</taxon>
        <taxon>Saccharomycetes</taxon>
        <taxon>Phaffomycetales</taxon>
        <taxon>Phaffomycetaceae</taxon>
        <taxon>Cyberlindnera</taxon>
    </lineage>
</organism>
<dbReference type="PANTHER" id="PTHR45458">
    <property type="entry name" value="SHORT-CHAIN DEHYDROGENASE/REDUCTASE SDR"/>
    <property type="match status" value="1"/>
</dbReference>
<evidence type="ECO:0000313" key="1">
    <source>
        <dbReference type="EMBL" id="CDR43965.1"/>
    </source>
</evidence>
<dbReference type="PRINTS" id="PR00081">
    <property type="entry name" value="GDHRDH"/>
</dbReference>
<dbReference type="InterPro" id="IPR036291">
    <property type="entry name" value="NAD(P)-bd_dom_sf"/>
</dbReference>